<reference evidence="15" key="1">
    <citation type="submission" date="2021-05" db="EMBL/GenBank/DDBJ databases">
        <title>The genome of the haptophyte Pavlova lutheri (Diacronema luteri, Pavlovales) - a model for lipid biosynthesis in eukaryotic algae.</title>
        <authorList>
            <person name="Hulatt C.J."/>
            <person name="Posewitz M.C."/>
        </authorList>
    </citation>
    <scope>NUCLEOTIDE SEQUENCE</scope>
    <source>
        <strain evidence="15">NIVA-4/92</strain>
    </source>
</reference>
<evidence type="ECO:0000313" key="16">
    <source>
        <dbReference type="Proteomes" id="UP000751190"/>
    </source>
</evidence>
<dbReference type="SMART" id="SM00254">
    <property type="entry name" value="ShKT"/>
    <property type="match status" value="2"/>
</dbReference>
<evidence type="ECO:0000256" key="10">
    <source>
        <dbReference type="ARBA" id="ARBA00023136"/>
    </source>
</evidence>
<feature type="domain" description="ShKT" evidence="14">
    <location>
        <begin position="96"/>
        <end position="130"/>
    </location>
</feature>
<protein>
    <recommendedName>
        <fullName evidence="17">Procollagen-proline 4-dioxygenase</fullName>
    </recommendedName>
</protein>
<dbReference type="PROSITE" id="PS51670">
    <property type="entry name" value="SHKT"/>
    <property type="match status" value="2"/>
</dbReference>
<keyword evidence="16" id="KW-1185">Reference proteome</keyword>
<organism evidence="15 16">
    <name type="scientific">Diacronema lutheri</name>
    <name type="common">Unicellular marine alga</name>
    <name type="synonym">Monochrysis lutheri</name>
    <dbReference type="NCBI Taxonomy" id="2081491"/>
    <lineage>
        <taxon>Eukaryota</taxon>
        <taxon>Haptista</taxon>
        <taxon>Haptophyta</taxon>
        <taxon>Pavlovophyceae</taxon>
        <taxon>Pavlovales</taxon>
        <taxon>Pavlovaceae</taxon>
        <taxon>Diacronema</taxon>
    </lineage>
</organism>
<dbReference type="GO" id="GO:0004656">
    <property type="term" value="F:procollagen-proline 4-dioxygenase activity"/>
    <property type="evidence" value="ECO:0007669"/>
    <property type="project" value="TreeGrafter"/>
</dbReference>
<dbReference type="InterPro" id="IPR003582">
    <property type="entry name" value="ShKT_dom"/>
</dbReference>
<dbReference type="InterPro" id="IPR006620">
    <property type="entry name" value="Pro_4_hyd_alph"/>
</dbReference>
<feature type="domain" description="Fe2OG dioxygenase" evidence="13">
    <location>
        <begin position="327"/>
        <end position="432"/>
    </location>
</feature>
<comment type="cofactor">
    <cofactor evidence="1">
        <name>L-ascorbate</name>
        <dbReference type="ChEBI" id="CHEBI:38290"/>
    </cofactor>
</comment>
<evidence type="ECO:0008006" key="17">
    <source>
        <dbReference type="Google" id="ProtNLM"/>
    </source>
</evidence>
<dbReference type="GO" id="GO:0031418">
    <property type="term" value="F:L-ascorbic acid binding"/>
    <property type="evidence" value="ECO:0007669"/>
    <property type="project" value="InterPro"/>
</dbReference>
<evidence type="ECO:0000256" key="2">
    <source>
        <dbReference type="ARBA" id="ARBA00004167"/>
    </source>
</evidence>
<gene>
    <name evidence="15" type="ORF">KFE25_010504</name>
</gene>
<feature type="domain" description="ShKT" evidence="14">
    <location>
        <begin position="158"/>
        <end position="192"/>
    </location>
</feature>
<dbReference type="GO" id="GO:0005783">
    <property type="term" value="C:endoplasmic reticulum"/>
    <property type="evidence" value="ECO:0007669"/>
    <property type="project" value="TreeGrafter"/>
</dbReference>
<evidence type="ECO:0000256" key="8">
    <source>
        <dbReference type="ARBA" id="ARBA00023002"/>
    </source>
</evidence>
<dbReference type="Pfam" id="PF01549">
    <property type="entry name" value="ShK"/>
    <property type="match status" value="2"/>
</dbReference>
<dbReference type="GO" id="GO:0005506">
    <property type="term" value="F:iron ion binding"/>
    <property type="evidence" value="ECO:0007669"/>
    <property type="project" value="InterPro"/>
</dbReference>
<dbReference type="SMART" id="SM00702">
    <property type="entry name" value="P4Hc"/>
    <property type="match status" value="1"/>
</dbReference>
<feature type="region of interest" description="Disordered" evidence="11">
    <location>
        <begin position="1"/>
        <end position="25"/>
    </location>
</feature>
<keyword evidence="4 12" id="KW-0812">Transmembrane</keyword>
<sequence>MRSGPGGKRARKAPPGGVRAEKGRSPTYVGAAGVALVATVFFAAMRGRLTAPPSALDSPPSRPVPAREARGPRVRHERAAEAGVAEAGPAEAAEQCVDLSEHCAYWAANGECASNPPYMLAECAASCGACAGARARADGASDEEDEVLRERRRAWPKCKDKAAECPLWARAGECAKNERYMMVQCALSCASCEMQDFATRCKRDPNATPAVLPGQMDEMFARIETSPEYARYAPRVVSRDPWIVVLDEFMSADEADEIVRVAMRDEGVHFTASQGTSGIDEDGTLIPTVSSYRTSHTNWCEDECIDQPAVAAVRQRVVSITGVPDVNHEFPQILRYTHSQYYNEHHDFIGEHSAMPCGPRVYTMFLYLSDVEEGGHTRFTQLNISVQPKRGRAVLWPSTLSAAPMEQDVRTHHVAEPVVRGVKYSVNLWLHMFDFKSANKISCTG</sequence>
<keyword evidence="5" id="KW-0479">Metal-binding</keyword>
<feature type="transmembrane region" description="Helical" evidence="12">
    <location>
        <begin position="28"/>
        <end position="45"/>
    </location>
</feature>
<evidence type="ECO:0000259" key="14">
    <source>
        <dbReference type="PROSITE" id="PS51670"/>
    </source>
</evidence>
<evidence type="ECO:0000256" key="1">
    <source>
        <dbReference type="ARBA" id="ARBA00001961"/>
    </source>
</evidence>
<evidence type="ECO:0000256" key="12">
    <source>
        <dbReference type="SAM" id="Phobius"/>
    </source>
</evidence>
<evidence type="ECO:0000256" key="11">
    <source>
        <dbReference type="SAM" id="MobiDB-lite"/>
    </source>
</evidence>
<keyword evidence="6" id="KW-0223">Dioxygenase</keyword>
<evidence type="ECO:0000256" key="6">
    <source>
        <dbReference type="ARBA" id="ARBA00022964"/>
    </source>
</evidence>
<dbReference type="GO" id="GO:0016020">
    <property type="term" value="C:membrane"/>
    <property type="evidence" value="ECO:0007669"/>
    <property type="project" value="UniProtKB-SubCell"/>
</dbReference>
<evidence type="ECO:0000256" key="7">
    <source>
        <dbReference type="ARBA" id="ARBA00022989"/>
    </source>
</evidence>
<proteinExistence type="predicted"/>
<keyword evidence="7 12" id="KW-1133">Transmembrane helix</keyword>
<evidence type="ECO:0000313" key="15">
    <source>
        <dbReference type="EMBL" id="KAG8461317.1"/>
    </source>
</evidence>
<dbReference type="Proteomes" id="UP000751190">
    <property type="component" value="Unassembled WGS sequence"/>
</dbReference>
<feature type="region of interest" description="Disordered" evidence="11">
    <location>
        <begin position="51"/>
        <end position="85"/>
    </location>
</feature>
<evidence type="ECO:0000256" key="9">
    <source>
        <dbReference type="ARBA" id="ARBA00023004"/>
    </source>
</evidence>
<keyword evidence="10 12" id="KW-0472">Membrane</keyword>
<comment type="subcellular location">
    <subcellularLocation>
        <location evidence="3">Endomembrane system</location>
    </subcellularLocation>
    <subcellularLocation>
        <location evidence="2">Membrane</location>
        <topology evidence="2">Single-pass membrane protein</topology>
    </subcellularLocation>
</comment>
<comment type="caution">
    <text evidence="15">The sequence shown here is derived from an EMBL/GenBank/DDBJ whole genome shotgun (WGS) entry which is preliminary data.</text>
</comment>
<dbReference type="PANTHER" id="PTHR10869">
    <property type="entry name" value="PROLYL 4-HYDROXYLASE ALPHA SUBUNIT"/>
    <property type="match status" value="1"/>
</dbReference>
<evidence type="ECO:0000259" key="13">
    <source>
        <dbReference type="PROSITE" id="PS51471"/>
    </source>
</evidence>
<keyword evidence="8" id="KW-0560">Oxidoreductase</keyword>
<dbReference type="EMBL" id="JAGTXO010000026">
    <property type="protein sequence ID" value="KAG8461317.1"/>
    <property type="molecule type" value="Genomic_DNA"/>
</dbReference>
<dbReference type="OrthoDB" id="10259408at2759"/>
<dbReference type="PANTHER" id="PTHR10869:SF246">
    <property type="entry name" value="TRANSMEMBRANE PROLYL 4-HYDROXYLASE"/>
    <property type="match status" value="1"/>
</dbReference>
<dbReference type="Gene3D" id="1.10.10.1940">
    <property type="match status" value="1"/>
</dbReference>
<dbReference type="PROSITE" id="PS51471">
    <property type="entry name" value="FE2OG_OXY"/>
    <property type="match status" value="1"/>
</dbReference>
<keyword evidence="9" id="KW-0408">Iron</keyword>
<dbReference type="Pfam" id="PF13640">
    <property type="entry name" value="2OG-FeII_Oxy_3"/>
    <property type="match status" value="1"/>
</dbReference>
<name>A0A8J6C428_DIALT</name>
<dbReference type="InterPro" id="IPR005123">
    <property type="entry name" value="Oxoglu/Fe-dep_dioxygenase_dom"/>
</dbReference>
<dbReference type="OMA" id="CAKNERY"/>
<dbReference type="InterPro" id="IPR044862">
    <property type="entry name" value="Pro_4_hyd_alph_FE2OG_OXY"/>
</dbReference>
<evidence type="ECO:0000256" key="5">
    <source>
        <dbReference type="ARBA" id="ARBA00022723"/>
    </source>
</evidence>
<dbReference type="AlphaFoldDB" id="A0A8J6C428"/>
<evidence type="ECO:0000256" key="4">
    <source>
        <dbReference type="ARBA" id="ARBA00022692"/>
    </source>
</evidence>
<dbReference type="InterPro" id="IPR045054">
    <property type="entry name" value="P4HA-like"/>
</dbReference>
<accession>A0A8J6C428</accession>
<evidence type="ECO:0000256" key="3">
    <source>
        <dbReference type="ARBA" id="ARBA00004308"/>
    </source>
</evidence>
<dbReference type="Gene3D" id="2.60.120.620">
    <property type="entry name" value="q2cbj1_9rhob like domain"/>
    <property type="match status" value="1"/>
</dbReference>